<evidence type="ECO:0000256" key="1">
    <source>
        <dbReference type="ARBA" id="ARBA00010838"/>
    </source>
</evidence>
<evidence type="ECO:0000256" key="2">
    <source>
        <dbReference type="ARBA" id="ARBA00022801"/>
    </source>
</evidence>
<reference evidence="5 6" key="1">
    <citation type="journal article" date="2022" name="Allergy">
        <title>Genome assembly and annotation of Periplaneta americana reveal a comprehensive cockroach allergen profile.</title>
        <authorList>
            <person name="Wang L."/>
            <person name="Xiong Q."/>
            <person name="Saelim N."/>
            <person name="Wang L."/>
            <person name="Nong W."/>
            <person name="Wan A.T."/>
            <person name="Shi M."/>
            <person name="Liu X."/>
            <person name="Cao Q."/>
            <person name="Hui J.H.L."/>
            <person name="Sookrung N."/>
            <person name="Leung T.F."/>
            <person name="Tungtrongchitr A."/>
            <person name="Tsui S.K.W."/>
        </authorList>
    </citation>
    <scope>NUCLEOTIDE SEQUENCE [LARGE SCALE GENOMIC DNA]</scope>
    <source>
        <strain evidence="5">PWHHKU_190912</strain>
    </source>
</reference>
<keyword evidence="6" id="KW-1185">Reference proteome</keyword>
<evidence type="ECO:0000256" key="3">
    <source>
        <dbReference type="ARBA" id="ARBA00023295"/>
    </source>
</evidence>
<dbReference type="PROSITE" id="PS00653">
    <property type="entry name" value="GLYCOSYL_HYDROL_F1_2"/>
    <property type="match status" value="1"/>
</dbReference>
<dbReference type="EMBL" id="JAJSOF020000011">
    <property type="protein sequence ID" value="KAJ4444307.1"/>
    <property type="molecule type" value="Genomic_DNA"/>
</dbReference>
<dbReference type="InterPro" id="IPR001360">
    <property type="entry name" value="Glyco_hydro_1"/>
</dbReference>
<dbReference type="PRINTS" id="PR00131">
    <property type="entry name" value="GLHYDRLASE1"/>
</dbReference>
<dbReference type="Gene3D" id="3.20.20.80">
    <property type="entry name" value="Glycosidases"/>
    <property type="match status" value="1"/>
</dbReference>
<dbReference type="SUPFAM" id="SSF51445">
    <property type="entry name" value="(Trans)glycosidases"/>
    <property type="match status" value="1"/>
</dbReference>
<dbReference type="Pfam" id="PF00232">
    <property type="entry name" value="Glyco_hydro_1"/>
    <property type="match status" value="1"/>
</dbReference>
<keyword evidence="2" id="KW-0378">Hydrolase</keyword>
<dbReference type="PANTHER" id="PTHR10353:SF36">
    <property type="entry name" value="LP05116P"/>
    <property type="match status" value="1"/>
</dbReference>
<comment type="caution">
    <text evidence="5">The sequence shown here is derived from an EMBL/GenBank/DDBJ whole genome shotgun (WGS) entry which is preliminary data.</text>
</comment>
<evidence type="ECO:0000313" key="6">
    <source>
        <dbReference type="Proteomes" id="UP001148838"/>
    </source>
</evidence>
<sequence>MEAESICAGVHCGQHQLESAKGICSSEVDNSFPENFMFGVATAAYQIEGAWNESGKGPSIWDTHTHLQADNIADNSNGDIACDSYHLYKDDIKILKDLGVDFYRFSISWPRILPKGHVHVINQEGIDYYNNLINELKVNNIEPVVTMYHWDLPQILQDLGGWANPVIADYFEDYAYVLFTKFGDKVKWWITINEPSNVAAGYTKNNGFAPGVSSLGIGQYMVVHNMLMAHANAYRLYDRIFRKIQDGKVGISVFGAWYEPFGNTEVNKAARDRVLQFEIGIYTHPIFSEKGDYPDIVKQRVARRSIEEGFSRTRLPAFTSEEVAHIKGTADFFGLNHYTTTLVKHNEISGNGDTDAEMTADPKWPSTASSWLKVYPPGFRSLLAWIKNEYNNPPVFVTENGYSDVGEIHDMERTRYYINYMHEMLKAINIDGCNVFGYTAWSLLDNFEWIQGYTERFGLFYVNYSEPNKRRIPKDSVYVFSNIVQSRKLPLYLVAVTSDEEVKPILEESHEGTKGAASEEKISGLVIVLSTAIAYLITRF</sequence>
<proteinExistence type="inferred from homology"/>
<gene>
    <name evidence="5" type="ORF">ANN_06099</name>
</gene>
<dbReference type="Proteomes" id="UP001148838">
    <property type="component" value="Unassembled WGS sequence"/>
</dbReference>
<evidence type="ECO:0000313" key="5">
    <source>
        <dbReference type="EMBL" id="KAJ4444307.1"/>
    </source>
</evidence>
<keyword evidence="3" id="KW-0326">Glycosidase</keyword>
<evidence type="ECO:0008006" key="7">
    <source>
        <dbReference type="Google" id="ProtNLM"/>
    </source>
</evidence>
<accession>A0ABQ8TEG5</accession>
<dbReference type="InterPro" id="IPR033132">
    <property type="entry name" value="GH_1_N_CS"/>
</dbReference>
<protein>
    <recommendedName>
        <fullName evidence="7">Beta-glucosidase</fullName>
    </recommendedName>
</protein>
<name>A0ABQ8TEG5_PERAM</name>
<organism evidence="5 6">
    <name type="scientific">Periplaneta americana</name>
    <name type="common">American cockroach</name>
    <name type="synonym">Blatta americana</name>
    <dbReference type="NCBI Taxonomy" id="6978"/>
    <lineage>
        <taxon>Eukaryota</taxon>
        <taxon>Metazoa</taxon>
        <taxon>Ecdysozoa</taxon>
        <taxon>Arthropoda</taxon>
        <taxon>Hexapoda</taxon>
        <taxon>Insecta</taxon>
        <taxon>Pterygota</taxon>
        <taxon>Neoptera</taxon>
        <taxon>Polyneoptera</taxon>
        <taxon>Dictyoptera</taxon>
        <taxon>Blattodea</taxon>
        <taxon>Blattoidea</taxon>
        <taxon>Blattidae</taxon>
        <taxon>Blattinae</taxon>
        <taxon>Periplaneta</taxon>
    </lineage>
</organism>
<comment type="similarity">
    <text evidence="1 4">Belongs to the glycosyl hydrolase 1 family.</text>
</comment>
<evidence type="ECO:0000256" key="4">
    <source>
        <dbReference type="RuleBase" id="RU003690"/>
    </source>
</evidence>
<dbReference type="InterPro" id="IPR017853">
    <property type="entry name" value="GH"/>
</dbReference>
<dbReference type="PANTHER" id="PTHR10353">
    <property type="entry name" value="GLYCOSYL HYDROLASE"/>
    <property type="match status" value="1"/>
</dbReference>